<organism evidence="2 3">
    <name type="scientific">Olsenella profusa F0195</name>
    <dbReference type="NCBI Taxonomy" id="1125712"/>
    <lineage>
        <taxon>Bacteria</taxon>
        <taxon>Bacillati</taxon>
        <taxon>Actinomycetota</taxon>
        <taxon>Coriobacteriia</taxon>
        <taxon>Coriobacteriales</taxon>
        <taxon>Atopobiaceae</taxon>
        <taxon>Olsenella</taxon>
    </lineage>
</organism>
<evidence type="ECO:0000313" key="3">
    <source>
        <dbReference type="Proteomes" id="UP000016638"/>
    </source>
</evidence>
<name>U2TJT9_9ACTN</name>
<dbReference type="EMBL" id="AWEZ01000062">
    <property type="protein sequence ID" value="ERL06730.1"/>
    <property type="molecule type" value="Genomic_DNA"/>
</dbReference>
<dbReference type="Proteomes" id="UP000016638">
    <property type="component" value="Unassembled WGS sequence"/>
</dbReference>
<gene>
    <name evidence="2" type="ORF">HMPREF1316_0520</name>
</gene>
<protein>
    <submittedName>
        <fullName evidence="2">Uncharacterized protein</fullName>
    </submittedName>
</protein>
<comment type="caution">
    <text evidence="2">The sequence shown here is derived from an EMBL/GenBank/DDBJ whole genome shotgun (WGS) entry which is preliminary data.</text>
</comment>
<evidence type="ECO:0000313" key="2">
    <source>
        <dbReference type="EMBL" id="ERL06730.1"/>
    </source>
</evidence>
<reference evidence="2 3" key="1">
    <citation type="submission" date="2013-08" db="EMBL/GenBank/DDBJ databases">
        <authorList>
            <person name="Durkin A.S."/>
            <person name="Haft D.R."/>
            <person name="McCorrison J."/>
            <person name="Torralba M."/>
            <person name="Gillis M."/>
            <person name="Haft D.H."/>
            <person name="Methe B."/>
            <person name="Sutton G."/>
            <person name="Nelson K.E."/>
        </authorList>
    </citation>
    <scope>NUCLEOTIDE SEQUENCE [LARGE SCALE GENOMIC DNA]</scope>
    <source>
        <strain evidence="2 3">F0195</strain>
    </source>
</reference>
<keyword evidence="3" id="KW-1185">Reference proteome</keyword>
<dbReference type="RefSeq" id="WP_021726798.1">
    <property type="nucleotide sequence ID" value="NZ_AWEZ01000062.1"/>
</dbReference>
<accession>U2TJT9</accession>
<dbReference type="AlphaFoldDB" id="U2TJT9"/>
<dbReference type="STRING" id="1125712.HMPREF1316_0520"/>
<dbReference type="PATRIC" id="fig|1125712.3.peg.1943"/>
<keyword evidence="1" id="KW-0472">Membrane</keyword>
<keyword evidence="1" id="KW-0812">Transmembrane</keyword>
<proteinExistence type="predicted"/>
<evidence type="ECO:0000256" key="1">
    <source>
        <dbReference type="SAM" id="Phobius"/>
    </source>
</evidence>
<keyword evidence="1" id="KW-1133">Transmembrane helix</keyword>
<feature type="transmembrane region" description="Helical" evidence="1">
    <location>
        <begin position="26"/>
        <end position="47"/>
    </location>
</feature>
<sequence length="78" mass="8509">MHRMERTGTWHRPFPRDQTGQASLEYVVVLCAFLAMVVALIALWRWLSAGGLLGTALGSASHSIDAGLVDALQDVLLF</sequence>